<protein>
    <submittedName>
        <fullName evidence="2">Uncharacterized protein</fullName>
    </submittedName>
</protein>
<feature type="compositionally biased region" description="Polar residues" evidence="1">
    <location>
        <begin position="403"/>
        <end position="416"/>
    </location>
</feature>
<gene>
    <name evidence="2" type="ORF">EV421DRAFT_1925346</name>
</gene>
<evidence type="ECO:0000313" key="2">
    <source>
        <dbReference type="EMBL" id="KAK0431934.1"/>
    </source>
</evidence>
<dbReference type="EMBL" id="JAUEPT010000104">
    <property type="protein sequence ID" value="KAK0431934.1"/>
    <property type="molecule type" value="Genomic_DNA"/>
</dbReference>
<keyword evidence="3" id="KW-1185">Reference proteome</keyword>
<organism evidence="2 3">
    <name type="scientific">Armillaria borealis</name>
    <dbReference type="NCBI Taxonomy" id="47425"/>
    <lineage>
        <taxon>Eukaryota</taxon>
        <taxon>Fungi</taxon>
        <taxon>Dikarya</taxon>
        <taxon>Basidiomycota</taxon>
        <taxon>Agaricomycotina</taxon>
        <taxon>Agaricomycetes</taxon>
        <taxon>Agaricomycetidae</taxon>
        <taxon>Agaricales</taxon>
        <taxon>Marasmiineae</taxon>
        <taxon>Physalacriaceae</taxon>
        <taxon>Armillaria</taxon>
    </lineage>
</organism>
<reference evidence="2" key="1">
    <citation type="submission" date="2023-06" db="EMBL/GenBank/DDBJ databases">
        <authorList>
            <consortium name="Lawrence Berkeley National Laboratory"/>
            <person name="Ahrendt S."/>
            <person name="Sahu N."/>
            <person name="Indic B."/>
            <person name="Wong-Bajracharya J."/>
            <person name="Merenyi Z."/>
            <person name="Ke H.-M."/>
            <person name="Monk M."/>
            <person name="Kocsube S."/>
            <person name="Drula E."/>
            <person name="Lipzen A."/>
            <person name="Balint B."/>
            <person name="Henrissat B."/>
            <person name="Andreopoulos B."/>
            <person name="Martin F.M."/>
            <person name="Harder C.B."/>
            <person name="Rigling D."/>
            <person name="Ford K.L."/>
            <person name="Foster G.D."/>
            <person name="Pangilinan J."/>
            <person name="Papanicolaou A."/>
            <person name="Barry K."/>
            <person name="LaButti K."/>
            <person name="Viragh M."/>
            <person name="Koriabine M."/>
            <person name="Yan M."/>
            <person name="Riley R."/>
            <person name="Champramary S."/>
            <person name="Plett K.L."/>
            <person name="Tsai I.J."/>
            <person name="Slot J."/>
            <person name="Sipos G."/>
            <person name="Plett J."/>
            <person name="Nagy L.G."/>
            <person name="Grigoriev I.V."/>
        </authorList>
    </citation>
    <scope>NUCLEOTIDE SEQUENCE</scope>
    <source>
        <strain evidence="2">FPL87.14</strain>
    </source>
</reference>
<feature type="compositionally biased region" description="Basic and acidic residues" evidence="1">
    <location>
        <begin position="116"/>
        <end position="126"/>
    </location>
</feature>
<feature type="compositionally biased region" description="Polar residues" evidence="1">
    <location>
        <begin position="432"/>
        <end position="442"/>
    </location>
</feature>
<accession>A0AA39IZA7</accession>
<feature type="compositionally biased region" description="Polar residues" evidence="1">
    <location>
        <begin position="172"/>
        <end position="194"/>
    </location>
</feature>
<feature type="compositionally biased region" description="Acidic residues" evidence="1">
    <location>
        <begin position="382"/>
        <end position="392"/>
    </location>
</feature>
<evidence type="ECO:0000313" key="3">
    <source>
        <dbReference type="Proteomes" id="UP001175226"/>
    </source>
</evidence>
<dbReference type="AlphaFoldDB" id="A0AA39IZA7"/>
<comment type="caution">
    <text evidence="2">The sequence shown here is derived from an EMBL/GenBank/DDBJ whole genome shotgun (WGS) entry which is preliminary data.</text>
</comment>
<feature type="compositionally biased region" description="Low complexity" evidence="1">
    <location>
        <begin position="231"/>
        <end position="243"/>
    </location>
</feature>
<name>A0AA39IZA7_9AGAR</name>
<evidence type="ECO:0000256" key="1">
    <source>
        <dbReference type="SAM" id="MobiDB-lite"/>
    </source>
</evidence>
<dbReference type="Proteomes" id="UP001175226">
    <property type="component" value="Unassembled WGS sequence"/>
</dbReference>
<feature type="region of interest" description="Disordered" evidence="1">
    <location>
        <begin position="354"/>
        <end position="449"/>
    </location>
</feature>
<feature type="compositionally biased region" description="Pro residues" evidence="1">
    <location>
        <begin position="356"/>
        <end position="365"/>
    </location>
</feature>
<feature type="compositionally biased region" description="Low complexity" evidence="1">
    <location>
        <begin position="153"/>
        <end position="171"/>
    </location>
</feature>
<feature type="compositionally biased region" description="Polar residues" evidence="1">
    <location>
        <begin position="53"/>
        <end position="65"/>
    </location>
</feature>
<proteinExistence type="predicted"/>
<feature type="region of interest" description="Disordered" evidence="1">
    <location>
        <begin position="1"/>
        <end position="252"/>
    </location>
</feature>
<sequence>MSEGHTEDLSVPPSPHSSPPNLQDFPALPTHPTPPASTWSKRSWISGRKEEGSSTLTTRASQSLQDLLRGSKKAKRSPPPSPHQLAPVPSSPPAIPPLDLSSSLQTITTSFPIPEIDSHALPHDPHGLQTRPPPSAIPRSPYAWIPKPSSSPLTYEELQQQLRQLLSESTQPGLSSSESPSATKSLPPSTSEQVAQEWRTKQPPSTGQEYEPTTPKPTPSTKSSRRSDAHSPSTSSQGGSRSIGDTECASSLGDTLGSLSIRGWSSSRMKGKDEMTPDEWAYEYMSIWNTRCTDLTTEVSWRLLEAGQAWEQVDPVEQEDIISHSATEQAIKIFNEFYPRYALPLSAPYQSRYNQPPLPKLPPTMPTSRPMPGDHNPWEAPADPDSDSDIEVEQPVPGGTGNQGNPTQPTNLSTQGRRPITSVLHGDKTPDRYTNPNAQNPDRWSLPRALPRFDPDDTPPNPIGAMGDDVPWIGCKPDLIRKPLPFKGEPNDIDRFITDCQMYFQVHSAYMWLDPYRVAFTSSYFEDKAKDWWTLQLSELYSTTRGKYLISSLG</sequence>